<feature type="compositionally biased region" description="Basic residues" evidence="8">
    <location>
        <begin position="280"/>
        <end position="296"/>
    </location>
</feature>
<dbReference type="PROSITE" id="PS50217">
    <property type="entry name" value="BZIP"/>
    <property type="match status" value="1"/>
</dbReference>
<protein>
    <recommendedName>
        <fullName evidence="9">BZIP domain-containing protein</fullName>
    </recommendedName>
</protein>
<feature type="domain" description="BZIP" evidence="9">
    <location>
        <begin position="171"/>
        <end position="215"/>
    </location>
</feature>
<evidence type="ECO:0000256" key="4">
    <source>
        <dbReference type="ARBA" id="ARBA00023015"/>
    </source>
</evidence>
<dbReference type="AlphaFoldDB" id="A0A7J7P447"/>
<dbReference type="SUPFAM" id="SSF57959">
    <property type="entry name" value="Leucine zipper domain"/>
    <property type="match status" value="1"/>
</dbReference>
<dbReference type="InterPro" id="IPR046347">
    <property type="entry name" value="bZIP_sf"/>
</dbReference>
<dbReference type="GO" id="GO:0003677">
    <property type="term" value="F:DNA binding"/>
    <property type="evidence" value="ECO:0007669"/>
    <property type="project" value="UniProtKB-KW"/>
</dbReference>
<keyword evidence="4" id="KW-0805">Transcription regulation</keyword>
<evidence type="ECO:0000313" key="10">
    <source>
        <dbReference type="EMBL" id="KAF6174227.1"/>
    </source>
</evidence>
<dbReference type="CDD" id="cd14704">
    <property type="entry name" value="bZIP_HY5-like"/>
    <property type="match status" value="1"/>
</dbReference>
<evidence type="ECO:0000256" key="8">
    <source>
        <dbReference type="SAM" id="MobiDB-lite"/>
    </source>
</evidence>
<accession>A0A7J7P447</accession>
<keyword evidence="5" id="KW-0238">DNA-binding</keyword>
<dbReference type="EMBL" id="JACGCM010000287">
    <property type="protein sequence ID" value="KAF6174227.1"/>
    <property type="molecule type" value="Genomic_DNA"/>
</dbReference>
<keyword evidence="11" id="KW-1185">Reference proteome</keyword>
<evidence type="ECO:0000256" key="1">
    <source>
        <dbReference type="ARBA" id="ARBA00004123"/>
    </source>
</evidence>
<dbReference type="GO" id="GO:0005634">
    <property type="term" value="C:nucleus"/>
    <property type="evidence" value="ECO:0007669"/>
    <property type="project" value="UniProtKB-SubCell"/>
</dbReference>
<dbReference type="GO" id="GO:0005789">
    <property type="term" value="C:endoplasmic reticulum membrane"/>
    <property type="evidence" value="ECO:0007669"/>
    <property type="project" value="UniProtKB-SubCell"/>
</dbReference>
<evidence type="ECO:0000256" key="7">
    <source>
        <dbReference type="ARBA" id="ARBA00023242"/>
    </source>
</evidence>
<dbReference type="SMART" id="SM00338">
    <property type="entry name" value="BRLZ"/>
    <property type="match status" value="1"/>
</dbReference>
<evidence type="ECO:0000259" key="9">
    <source>
        <dbReference type="PROSITE" id="PS50217"/>
    </source>
</evidence>
<dbReference type="InterPro" id="IPR004827">
    <property type="entry name" value="bZIP"/>
</dbReference>
<comment type="subcellular location">
    <subcellularLocation>
        <location evidence="2">Endoplasmic reticulum membrane</location>
        <topology evidence="2">Single-pass membrane protein</topology>
    </subcellularLocation>
    <subcellularLocation>
        <location evidence="1">Nucleus</location>
    </subcellularLocation>
</comment>
<dbReference type="GO" id="GO:0003700">
    <property type="term" value="F:DNA-binding transcription factor activity"/>
    <property type="evidence" value="ECO:0007669"/>
    <property type="project" value="InterPro"/>
</dbReference>
<keyword evidence="6" id="KW-0804">Transcription</keyword>
<reference evidence="10 11" key="1">
    <citation type="journal article" date="2020" name="IScience">
        <title>Genome Sequencing of the Endangered Kingdonia uniflora (Circaeasteraceae, Ranunculales) Reveals Potential Mechanisms of Evolutionary Specialization.</title>
        <authorList>
            <person name="Sun Y."/>
            <person name="Deng T."/>
            <person name="Zhang A."/>
            <person name="Moore M.J."/>
            <person name="Landis J.B."/>
            <person name="Lin N."/>
            <person name="Zhang H."/>
            <person name="Zhang X."/>
            <person name="Huang J."/>
            <person name="Zhang X."/>
            <person name="Sun H."/>
            <person name="Wang H."/>
        </authorList>
    </citation>
    <scope>NUCLEOTIDE SEQUENCE [LARGE SCALE GENOMIC DNA]</scope>
    <source>
        <strain evidence="10">TB1705</strain>
        <tissue evidence="10">Leaf</tissue>
    </source>
</reference>
<evidence type="ECO:0000256" key="3">
    <source>
        <dbReference type="ARBA" id="ARBA00007163"/>
    </source>
</evidence>
<gene>
    <name evidence="10" type="ORF">GIB67_033759</name>
</gene>
<evidence type="ECO:0000256" key="5">
    <source>
        <dbReference type="ARBA" id="ARBA00023125"/>
    </source>
</evidence>
<dbReference type="PANTHER" id="PTHR47416:SF8">
    <property type="entry name" value="BASIC-LEUCINE ZIPPER TRANSCRIPTION FACTOR E-RELATED"/>
    <property type="match status" value="1"/>
</dbReference>
<feature type="region of interest" description="Disordered" evidence="8">
    <location>
        <begin position="133"/>
        <end position="172"/>
    </location>
</feature>
<comment type="caution">
    <text evidence="10">The sequence shown here is derived from an EMBL/GenBank/DDBJ whole genome shotgun (WGS) entry which is preliminary data.</text>
</comment>
<dbReference type="OrthoDB" id="674948at2759"/>
<comment type="similarity">
    <text evidence="3">Belongs to the bZIP family.</text>
</comment>
<feature type="region of interest" description="Disordered" evidence="8">
    <location>
        <begin position="265"/>
        <end position="296"/>
    </location>
</feature>
<evidence type="ECO:0000256" key="6">
    <source>
        <dbReference type="ARBA" id="ARBA00023163"/>
    </source>
</evidence>
<evidence type="ECO:0000256" key="2">
    <source>
        <dbReference type="ARBA" id="ARBA00004389"/>
    </source>
</evidence>
<dbReference type="PANTHER" id="PTHR47416">
    <property type="entry name" value="BASIC-LEUCINE ZIPPER TRANSCRIPTION FACTOR F-RELATED"/>
    <property type="match status" value="1"/>
</dbReference>
<keyword evidence="7" id="KW-0539">Nucleus</keyword>
<dbReference type="Pfam" id="PF00170">
    <property type="entry name" value="bZIP_1"/>
    <property type="match status" value="1"/>
</dbReference>
<evidence type="ECO:0000313" key="11">
    <source>
        <dbReference type="Proteomes" id="UP000541444"/>
    </source>
</evidence>
<proteinExistence type="inferred from homology"/>
<dbReference type="Gene3D" id="1.20.5.170">
    <property type="match status" value="1"/>
</dbReference>
<sequence>MCDYSDLQNNNNEDNNIFNSIDFDDLDIAFLDGFFDPQTPPPIPYSPSPSPCLAEIEQLLMNDDYTTNDNDNDNDETFIIDDFLVDCPLDVPLDNNNCGGDVFESNPESNLSDNGEKIDLFDAVGVCESGGEVGVSNEVESNPDSNVSDNGESEKDKCDAFASNGDEDDALRKKRRRQIRNRDSALKSRERRKMYVTDLEAKSKYFEAECIRLQRVLQGCVAENHALHLQLQKDNAVRVFMAKQESAVLLIPAVGFPALAHGNNPVHSTAAAPPNLASKHAGKRGKRQSGSRPSKRSKKWIVFRNFAELKIFSVPSCHSTYSAKEFPEFIDRKSKLPIISSKLQLYDKQELRADSNKYTVTPSEAVPNEIPKTTQKQNHWKQVMLNTGDALRSPRNSEIRI</sequence>
<dbReference type="Proteomes" id="UP000541444">
    <property type="component" value="Unassembled WGS sequence"/>
</dbReference>
<organism evidence="10 11">
    <name type="scientific">Kingdonia uniflora</name>
    <dbReference type="NCBI Taxonomy" id="39325"/>
    <lineage>
        <taxon>Eukaryota</taxon>
        <taxon>Viridiplantae</taxon>
        <taxon>Streptophyta</taxon>
        <taxon>Embryophyta</taxon>
        <taxon>Tracheophyta</taxon>
        <taxon>Spermatophyta</taxon>
        <taxon>Magnoliopsida</taxon>
        <taxon>Ranunculales</taxon>
        <taxon>Circaeasteraceae</taxon>
        <taxon>Kingdonia</taxon>
    </lineage>
</organism>
<name>A0A7J7P447_9MAGN</name>
<feature type="compositionally biased region" description="Low complexity" evidence="8">
    <location>
        <begin position="133"/>
        <end position="142"/>
    </location>
</feature>